<dbReference type="KEGG" id="vgo:GJW-30_1_01544"/>
<name>A0A0S3PSX0_9BRAD</name>
<sequence>MPPTPVPQAIDLASVTDRAVNRRLDTMTNAVAIDARPYVLPPEIARERDALLRRRLGDRIVTNDAKVGLRTDITLEFLASGEPARVQRVGYCDGLVTNDLAGDVPLVPLVQSALSNHIGVSTLAITQDAKLIYQRQGKGNLIDPDTLAASASGSLDWDDVRDGESLRDLVVRGAERELSEEIGADTSASRTILTGYARNPKRGGKPEFAALTLLRQSFADLKIGASEADYVGEICALPIASLKREDILAAARELASLPNAATSLQFASAMLIDYLEDCADDDIVRRWFSA</sequence>
<accession>A0A0S3PSX0</accession>
<dbReference type="AlphaFoldDB" id="A0A0S3PSX0"/>
<gene>
    <name evidence="1" type="ORF">GJW-30_1_01544</name>
</gene>
<proteinExistence type="predicted"/>
<evidence type="ECO:0008006" key="3">
    <source>
        <dbReference type="Google" id="ProtNLM"/>
    </source>
</evidence>
<dbReference type="Proteomes" id="UP000236884">
    <property type="component" value="Chromosome"/>
</dbReference>
<reference evidence="1 2" key="1">
    <citation type="submission" date="2015-08" db="EMBL/GenBank/DDBJ databases">
        <title>Investigation of the bacterial diversity of lava forest soil.</title>
        <authorList>
            <person name="Lee J.S."/>
        </authorList>
    </citation>
    <scope>NUCLEOTIDE SEQUENCE [LARGE SCALE GENOMIC DNA]</scope>
    <source>
        <strain evidence="1 2">GJW-30</strain>
    </source>
</reference>
<protein>
    <recommendedName>
        <fullName evidence="3">Nudix hydrolase domain-containing protein</fullName>
    </recommendedName>
</protein>
<dbReference type="Gene3D" id="3.90.79.10">
    <property type="entry name" value="Nucleoside Triphosphate Pyrophosphohydrolase"/>
    <property type="match status" value="1"/>
</dbReference>
<evidence type="ECO:0000313" key="1">
    <source>
        <dbReference type="EMBL" id="BAT59016.1"/>
    </source>
</evidence>
<dbReference type="EMBL" id="AP014946">
    <property type="protein sequence ID" value="BAT59016.1"/>
    <property type="molecule type" value="Genomic_DNA"/>
</dbReference>
<keyword evidence="2" id="KW-1185">Reference proteome</keyword>
<organism evidence="1 2">
    <name type="scientific">Variibacter gotjawalensis</name>
    <dbReference type="NCBI Taxonomy" id="1333996"/>
    <lineage>
        <taxon>Bacteria</taxon>
        <taxon>Pseudomonadati</taxon>
        <taxon>Pseudomonadota</taxon>
        <taxon>Alphaproteobacteria</taxon>
        <taxon>Hyphomicrobiales</taxon>
        <taxon>Nitrobacteraceae</taxon>
        <taxon>Variibacter</taxon>
    </lineage>
</organism>
<evidence type="ECO:0000313" key="2">
    <source>
        <dbReference type="Proteomes" id="UP000236884"/>
    </source>
</evidence>